<keyword evidence="6 8" id="KW-0408">Iron</keyword>
<evidence type="ECO:0000256" key="6">
    <source>
        <dbReference type="ARBA" id="ARBA00023004"/>
    </source>
</evidence>
<reference evidence="10 11" key="1">
    <citation type="submission" date="2020-02" db="EMBL/GenBank/DDBJ databases">
        <title>Comparative genomics of the hypocrealean fungal genus Beauvera.</title>
        <authorList>
            <person name="Showalter D.N."/>
            <person name="Bushley K.E."/>
            <person name="Rehner S.A."/>
        </authorList>
    </citation>
    <scope>NUCLEOTIDE SEQUENCE [LARGE SCALE GENOMIC DNA]</scope>
    <source>
        <strain evidence="10 11">ARSEF4384</strain>
    </source>
</reference>
<keyword evidence="5" id="KW-0560">Oxidoreductase</keyword>
<comment type="similarity">
    <text evidence="2">Belongs to the cytochrome P450 family.</text>
</comment>
<dbReference type="InterPro" id="IPR002401">
    <property type="entry name" value="Cyt_P450_E_grp-I"/>
</dbReference>
<dbReference type="GO" id="GO:0005506">
    <property type="term" value="F:iron ion binding"/>
    <property type="evidence" value="ECO:0007669"/>
    <property type="project" value="InterPro"/>
</dbReference>
<evidence type="ECO:0000256" key="9">
    <source>
        <dbReference type="SAM" id="MobiDB-lite"/>
    </source>
</evidence>
<dbReference type="Gene3D" id="1.10.630.10">
    <property type="entry name" value="Cytochrome P450"/>
    <property type="match status" value="1"/>
</dbReference>
<evidence type="ECO:0000313" key="11">
    <source>
        <dbReference type="Proteomes" id="UP001397290"/>
    </source>
</evidence>
<keyword evidence="11" id="KW-1185">Reference proteome</keyword>
<gene>
    <name evidence="10" type="ORF">G3M48_006307</name>
</gene>
<feature type="binding site" description="axial binding residue" evidence="8">
    <location>
        <position position="501"/>
    </location>
    <ligand>
        <name>heme</name>
        <dbReference type="ChEBI" id="CHEBI:30413"/>
    </ligand>
    <ligandPart>
        <name>Fe</name>
        <dbReference type="ChEBI" id="CHEBI:18248"/>
    </ligandPart>
</feature>
<comment type="caution">
    <text evidence="10">The sequence shown here is derived from an EMBL/GenBank/DDBJ whole genome shotgun (WGS) entry which is preliminary data.</text>
</comment>
<evidence type="ECO:0000256" key="5">
    <source>
        <dbReference type="ARBA" id="ARBA00023002"/>
    </source>
</evidence>
<evidence type="ECO:0000256" key="4">
    <source>
        <dbReference type="ARBA" id="ARBA00022723"/>
    </source>
</evidence>
<dbReference type="CDD" id="cd11062">
    <property type="entry name" value="CYP58-like"/>
    <property type="match status" value="1"/>
</dbReference>
<evidence type="ECO:0000256" key="7">
    <source>
        <dbReference type="ARBA" id="ARBA00023033"/>
    </source>
</evidence>
<evidence type="ECO:0000256" key="8">
    <source>
        <dbReference type="PIRSR" id="PIRSR602401-1"/>
    </source>
</evidence>
<dbReference type="GO" id="GO:0004497">
    <property type="term" value="F:monooxygenase activity"/>
    <property type="evidence" value="ECO:0007669"/>
    <property type="project" value="UniProtKB-KW"/>
</dbReference>
<dbReference type="PRINTS" id="PR00385">
    <property type="entry name" value="P450"/>
</dbReference>
<dbReference type="SUPFAM" id="SSF48264">
    <property type="entry name" value="Cytochrome P450"/>
    <property type="match status" value="1"/>
</dbReference>
<comment type="cofactor">
    <cofactor evidence="1 8">
        <name>heme</name>
        <dbReference type="ChEBI" id="CHEBI:30413"/>
    </cofactor>
</comment>
<dbReference type="AlphaFoldDB" id="A0AAW0RQG7"/>
<dbReference type="EMBL" id="JAAHCF010000429">
    <property type="protein sequence ID" value="KAK8144076.1"/>
    <property type="molecule type" value="Genomic_DNA"/>
</dbReference>
<organism evidence="10 11">
    <name type="scientific">Beauveria asiatica</name>
    <dbReference type="NCBI Taxonomy" id="1069075"/>
    <lineage>
        <taxon>Eukaryota</taxon>
        <taxon>Fungi</taxon>
        <taxon>Dikarya</taxon>
        <taxon>Ascomycota</taxon>
        <taxon>Pezizomycotina</taxon>
        <taxon>Sordariomycetes</taxon>
        <taxon>Hypocreomycetidae</taxon>
        <taxon>Hypocreales</taxon>
        <taxon>Cordycipitaceae</taxon>
        <taxon>Beauveria</taxon>
    </lineage>
</organism>
<dbReference type="PRINTS" id="PR00463">
    <property type="entry name" value="EP450I"/>
</dbReference>
<dbReference type="InterPro" id="IPR036396">
    <property type="entry name" value="Cyt_P450_sf"/>
</dbReference>
<keyword evidence="3 8" id="KW-0349">Heme</keyword>
<dbReference type="Pfam" id="PF00067">
    <property type="entry name" value="p450"/>
    <property type="match status" value="1"/>
</dbReference>
<protein>
    <recommendedName>
        <fullName evidence="12">Cytochrome P450</fullName>
    </recommendedName>
</protein>
<evidence type="ECO:0000313" key="10">
    <source>
        <dbReference type="EMBL" id="KAK8144076.1"/>
    </source>
</evidence>
<dbReference type="Proteomes" id="UP001397290">
    <property type="component" value="Unassembled WGS sequence"/>
</dbReference>
<dbReference type="PANTHER" id="PTHR24305:SF157">
    <property type="entry name" value="N-ACETYLTRYPTOPHAN 6-HYDROXYLASE IVOC-RELATED"/>
    <property type="match status" value="1"/>
</dbReference>
<dbReference type="InterPro" id="IPR001128">
    <property type="entry name" value="Cyt_P450"/>
</dbReference>
<dbReference type="PANTHER" id="PTHR24305">
    <property type="entry name" value="CYTOCHROME P450"/>
    <property type="match status" value="1"/>
</dbReference>
<proteinExistence type="inferred from homology"/>
<evidence type="ECO:0000256" key="1">
    <source>
        <dbReference type="ARBA" id="ARBA00001971"/>
    </source>
</evidence>
<dbReference type="GO" id="GO:0020037">
    <property type="term" value="F:heme binding"/>
    <property type="evidence" value="ECO:0007669"/>
    <property type="project" value="InterPro"/>
</dbReference>
<sequence length="568" mass="63867">MSQFLNLSVPKEWKTMTASNLLSTAQPILQTLQQGLDDAVHVWRVDGLLSWPTVYLITTAVLTYWTYLVAQRLFFHPLAGIPGPKLAALTYWYEIYYDVWKGGQYFRQVKQMHEKYGPIVRINPDEVHFNDPEFIEPLYPSAKRKTNKSVMTGRRTGTPNSLAGTADHDTHRLRRSTISGFFSTASIRRLEPIMKADMRKLLSRMHEAGETGEVLKFHFVLKACACDIVTQYAFGTSFNFLGERDFAAPYIEATDVFHFFNHAMCHFPIVGYLLGASPDWLIKSVFPGLTEMWNKKTMWLDEVEKIRSSPNPERIKSTIFEGVLGSKLPDEEKTNARLAHEAQLVVFAGQGTTAYTLSAAIYQLLAHPDELAKVKKELADALGGGGGGGNVTDDDDGIPSYSQVENLPYFQAAIQETLRLHPGVVARLPRVSPTEPIVYEDKARGRSYVVPAGVTYSMTAQIAHTNKAVFADADKFIPQRWIDNPRLDRAFIGFARGTRNCIGMNFAKQELSIILATILLKYDLYRGQEGPTLELYNTTRERDIDCVRDMIIPFPAAGSPGLQLRVRN</sequence>
<dbReference type="GO" id="GO:0016705">
    <property type="term" value="F:oxidoreductase activity, acting on paired donors, with incorporation or reduction of molecular oxygen"/>
    <property type="evidence" value="ECO:0007669"/>
    <property type="project" value="InterPro"/>
</dbReference>
<evidence type="ECO:0000256" key="3">
    <source>
        <dbReference type="ARBA" id="ARBA00022617"/>
    </source>
</evidence>
<name>A0AAW0RQG7_9HYPO</name>
<evidence type="ECO:0000256" key="2">
    <source>
        <dbReference type="ARBA" id="ARBA00010617"/>
    </source>
</evidence>
<keyword evidence="4 8" id="KW-0479">Metal-binding</keyword>
<feature type="region of interest" description="Disordered" evidence="9">
    <location>
        <begin position="146"/>
        <end position="169"/>
    </location>
</feature>
<evidence type="ECO:0008006" key="12">
    <source>
        <dbReference type="Google" id="ProtNLM"/>
    </source>
</evidence>
<accession>A0AAW0RQG7</accession>
<dbReference type="InterPro" id="IPR050121">
    <property type="entry name" value="Cytochrome_P450_monoxygenase"/>
</dbReference>
<keyword evidence="7" id="KW-0503">Monooxygenase</keyword>